<evidence type="ECO:0000256" key="1">
    <source>
        <dbReference type="SAM" id="Coils"/>
    </source>
</evidence>
<dbReference type="EMBL" id="CP008743">
    <property type="protein sequence ID" value="ARN84788.1"/>
    <property type="molecule type" value="Genomic_DNA"/>
</dbReference>
<feature type="signal peptide" evidence="3">
    <location>
        <begin position="1"/>
        <end position="22"/>
    </location>
</feature>
<sequence length="135" mass="15150">MNNSYIVLFTLAAFSISSSSLAQEGQKESEQYSHSVESNANGQMKDISNPMNQMPGHMGPMMGQGHPGMCGHMHGQINDMANMMNQMHEHMGSMMGHMNDPKMKEQMQQMQENMDKFKEELEKMKQQMGSSATAK</sequence>
<accession>A0A1W6N4U4</accession>
<feature type="coiled-coil region" evidence="1">
    <location>
        <begin position="100"/>
        <end position="127"/>
    </location>
</feature>
<organism evidence="4 5">
    <name type="scientific">Candidatus Nucleicultrix amoebiphila FS5</name>
    <dbReference type="NCBI Taxonomy" id="1414854"/>
    <lineage>
        <taxon>Bacteria</taxon>
        <taxon>Pseudomonadati</taxon>
        <taxon>Pseudomonadota</taxon>
        <taxon>Alphaproteobacteria</taxon>
        <taxon>Holosporales</taxon>
        <taxon>Candidatus Nucleicultricaceae</taxon>
        <taxon>Candidatus Nucleicultrix</taxon>
    </lineage>
</organism>
<gene>
    <name evidence="4" type="ORF">GQ61_05220</name>
</gene>
<dbReference type="RefSeq" id="WP_085784281.1">
    <property type="nucleotide sequence ID" value="NZ_CP008743.1"/>
</dbReference>
<evidence type="ECO:0000313" key="5">
    <source>
        <dbReference type="Proteomes" id="UP000237351"/>
    </source>
</evidence>
<evidence type="ECO:0000256" key="2">
    <source>
        <dbReference type="SAM" id="MobiDB-lite"/>
    </source>
</evidence>
<reference evidence="4 5" key="1">
    <citation type="submission" date="2014-06" db="EMBL/GenBank/DDBJ databases">
        <title>The genome of the endonuclear symbiont Nucleicultrix amoebiphila.</title>
        <authorList>
            <person name="Schulz F."/>
            <person name="Horn M."/>
        </authorList>
    </citation>
    <scope>NUCLEOTIDE SEQUENCE [LARGE SCALE GENOMIC DNA]</scope>
    <source>
        <strain evidence="4 5">FS5</strain>
    </source>
</reference>
<feature type="compositionally biased region" description="Polar residues" evidence="2">
    <location>
        <begin position="32"/>
        <end position="42"/>
    </location>
</feature>
<dbReference type="KEGG" id="naf:GQ61_05220"/>
<feature type="chain" id="PRO_5012484371" evidence="3">
    <location>
        <begin position="23"/>
        <end position="135"/>
    </location>
</feature>
<dbReference type="Proteomes" id="UP000237351">
    <property type="component" value="Chromosome"/>
</dbReference>
<evidence type="ECO:0000313" key="4">
    <source>
        <dbReference type="EMBL" id="ARN84788.1"/>
    </source>
</evidence>
<dbReference type="AlphaFoldDB" id="A0A1W6N4U4"/>
<keyword evidence="3" id="KW-0732">Signal</keyword>
<name>A0A1W6N4U4_9PROT</name>
<keyword evidence="5" id="KW-1185">Reference proteome</keyword>
<dbReference type="STRING" id="1414854.GQ61_05220"/>
<proteinExistence type="predicted"/>
<evidence type="ECO:0000256" key="3">
    <source>
        <dbReference type="SAM" id="SignalP"/>
    </source>
</evidence>
<protein>
    <submittedName>
        <fullName evidence="4">Uncharacterized protein</fullName>
    </submittedName>
</protein>
<keyword evidence="1" id="KW-0175">Coiled coil</keyword>
<feature type="region of interest" description="Disordered" evidence="2">
    <location>
        <begin position="25"/>
        <end position="50"/>
    </location>
</feature>